<dbReference type="WBParaSite" id="SPAL_0000182800.1">
    <property type="protein sequence ID" value="SPAL_0000182800.1"/>
    <property type="gene ID" value="SPAL_0000182800"/>
</dbReference>
<evidence type="ECO:0000313" key="2">
    <source>
        <dbReference type="WBParaSite" id="SPAL_0000182800.1"/>
    </source>
</evidence>
<organism evidence="1 2">
    <name type="scientific">Strongyloides papillosus</name>
    <name type="common">Intestinal threadworm</name>
    <dbReference type="NCBI Taxonomy" id="174720"/>
    <lineage>
        <taxon>Eukaryota</taxon>
        <taxon>Metazoa</taxon>
        <taxon>Ecdysozoa</taxon>
        <taxon>Nematoda</taxon>
        <taxon>Chromadorea</taxon>
        <taxon>Rhabditida</taxon>
        <taxon>Tylenchina</taxon>
        <taxon>Panagrolaimomorpha</taxon>
        <taxon>Strongyloidoidea</taxon>
        <taxon>Strongyloididae</taxon>
        <taxon>Strongyloides</taxon>
    </lineage>
</organism>
<name>A0A0N5B6Z1_STREA</name>
<dbReference type="Proteomes" id="UP000046392">
    <property type="component" value="Unplaced"/>
</dbReference>
<dbReference type="AlphaFoldDB" id="A0A0N5B6Z1"/>
<keyword evidence="1" id="KW-1185">Reference proteome</keyword>
<proteinExistence type="predicted"/>
<evidence type="ECO:0000313" key="1">
    <source>
        <dbReference type="Proteomes" id="UP000046392"/>
    </source>
</evidence>
<accession>A0A0N5B6Z1</accession>
<reference evidence="2" key="1">
    <citation type="submission" date="2017-02" db="UniProtKB">
        <authorList>
            <consortium name="WormBaseParasite"/>
        </authorList>
    </citation>
    <scope>IDENTIFICATION</scope>
</reference>
<sequence length="69" mass="7849">MGPTLNGCPVICRKYKFILDCSRFCGFNYSAVPATKKISDDNPPESLPSQPPNYIEENDITRDFYDELI</sequence>
<protein>
    <submittedName>
        <fullName evidence="2">Uncharacterized protein</fullName>
    </submittedName>
</protein>